<dbReference type="InterPro" id="IPR013762">
    <property type="entry name" value="Integrase-like_cat_sf"/>
</dbReference>
<dbReference type="GO" id="GO:0015074">
    <property type="term" value="P:DNA integration"/>
    <property type="evidence" value="ECO:0007669"/>
    <property type="project" value="InterPro"/>
</dbReference>
<gene>
    <name evidence="2" type="ORF">FPV09_10480</name>
</gene>
<dbReference type="SUPFAM" id="SSF56349">
    <property type="entry name" value="DNA breaking-rejoining enzymes"/>
    <property type="match status" value="1"/>
</dbReference>
<dbReference type="GeneID" id="41610285"/>
<dbReference type="AlphaFoldDB" id="A0A5C0SM88"/>
<evidence type="ECO:0008006" key="4">
    <source>
        <dbReference type="Google" id="ProtNLM"/>
    </source>
</evidence>
<dbReference type="Gene3D" id="1.10.443.10">
    <property type="entry name" value="Intergrase catalytic core"/>
    <property type="match status" value="1"/>
</dbReference>
<dbReference type="KEGG" id="them:FPV09_10480"/>
<reference evidence="2 3" key="1">
    <citation type="submission" date="2019-07" db="EMBL/GenBank/DDBJ databases">
        <title>Complete genome of Thermococcus acidophilus.</title>
        <authorList>
            <person name="Li X."/>
        </authorList>
    </citation>
    <scope>NUCLEOTIDE SEQUENCE [LARGE SCALE GENOMIC DNA]</scope>
    <source>
        <strain evidence="2 3">SY113</strain>
    </source>
</reference>
<evidence type="ECO:0000313" key="3">
    <source>
        <dbReference type="Proteomes" id="UP000322631"/>
    </source>
</evidence>
<dbReference type="EMBL" id="CP041932">
    <property type="protein sequence ID" value="QEK15440.1"/>
    <property type="molecule type" value="Genomic_DNA"/>
</dbReference>
<dbReference type="InterPro" id="IPR011010">
    <property type="entry name" value="DNA_brk_join_enz"/>
</dbReference>
<dbReference type="RefSeq" id="WP_148883360.1">
    <property type="nucleotide sequence ID" value="NZ_CP041932.1"/>
</dbReference>
<keyword evidence="3" id="KW-1185">Reference proteome</keyword>
<dbReference type="GO" id="GO:0006310">
    <property type="term" value="P:DNA recombination"/>
    <property type="evidence" value="ECO:0007669"/>
    <property type="project" value="UniProtKB-KW"/>
</dbReference>
<evidence type="ECO:0000256" key="1">
    <source>
        <dbReference type="ARBA" id="ARBA00023172"/>
    </source>
</evidence>
<protein>
    <recommendedName>
        <fullName evidence="4">Tyr recombinase domain-containing protein</fullName>
    </recommendedName>
</protein>
<name>A0A5C0SM88_9EURY</name>
<organism evidence="2 3">
    <name type="scientific">Thermococcus aciditolerans</name>
    <dbReference type="NCBI Taxonomy" id="2598455"/>
    <lineage>
        <taxon>Archaea</taxon>
        <taxon>Methanobacteriati</taxon>
        <taxon>Methanobacteriota</taxon>
        <taxon>Thermococci</taxon>
        <taxon>Thermococcales</taxon>
        <taxon>Thermococcaceae</taxon>
        <taxon>Thermococcus</taxon>
    </lineage>
</organism>
<dbReference type="Proteomes" id="UP000322631">
    <property type="component" value="Chromosome"/>
</dbReference>
<proteinExistence type="predicted"/>
<evidence type="ECO:0000313" key="2">
    <source>
        <dbReference type="EMBL" id="QEK15440.1"/>
    </source>
</evidence>
<accession>A0A5C0SM88</accession>
<dbReference type="GO" id="GO:0003677">
    <property type="term" value="F:DNA binding"/>
    <property type="evidence" value="ECO:0007669"/>
    <property type="project" value="InterPro"/>
</dbReference>
<sequence length="450" mass="52428">MGTVRRKVFYTPPAQTAAITTDNGSVILKLSDFDEYKEELVRMRNEGQMTVGKFQNRSTAVNVFLEYLIKTKGIEPGTNEIKITTKDIYNAFTIFIHERRPAVHTLRTYLYSTKKALEHILLSKYNILLSRTIGLEVFNPEFYVSQLSKSTFQTKGRQLKEYQLNERNKVISDERVKDALKWLEILIHTKKTRTVENLRLATIIALLTGARGSEINDLQFQVIVDGETINQIDLNRGIIYFHRKKLKEDATKSFTPVFIHPVLIEELKAYRRKYLPDPTKPLFGYYEIDKLFYNYYTPAKAFRSKEKLETLYQNNKWLQKYPPQKPIIGLRQIRKYVDSYLQARMFELADKGVGSSLFGKGLYGLDNMRRYKNYLLGRAEGVDFMHYISTTEDPRYVARYKRFTNMLFDGLIDRLMPEFGHVLSPEVASKLYGKSSETQAATQKSKVTSY</sequence>
<keyword evidence="1" id="KW-0233">DNA recombination</keyword>